<dbReference type="SMART" id="SM00849">
    <property type="entry name" value="Lactamase_B"/>
    <property type="match status" value="1"/>
</dbReference>
<dbReference type="GO" id="GO:0006749">
    <property type="term" value="P:glutathione metabolic process"/>
    <property type="evidence" value="ECO:0007669"/>
    <property type="project" value="TreeGrafter"/>
</dbReference>
<gene>
    <name evidence="2" type="ORF">GPA21_13820</name>
</gene>
<dbReference type="RefSeq" id="WP_168988729.1">
    <property type="nucleotide sequence ID" value="NZ_CAWPHM010000320.1"/>
</dbReference>
<reference evidence="2" key="1">
    <citation type="submission" date="2019-12" db="EMBL/GenBank/DDBJ databases">
        <title>Comparative genomics gives insights into the taxonomy of the Azoarcus-Aromatoleum group and reveals separate origins of nif in the plant-associated Azoarcus and non-plant-associated Aromatoleum sub-groups.</title>
        <authorList>
            <person name="Lafos M."/>
            <person name="Maluk M."/>
            <person name="Batista M."/>
            <person name="Junghare M."/>
            <person name="Carmona M."/>
            <person name="Faoro H."/>
            <person name="Cruz L.M."/>
            <person name="Battistoni F."/>
            <person name="De Souza E."/>
            <person name="Pedrosa F."/>
            <person name="Chen W.-M."/>
            <person name="Poole P.S."/>
            <person name="Dixon R.A."/>
            <person name="James E.K."/>
        </authorList>
    </citation>
    <scope>NUCLEOTIDE SEQUENCE</scope>
    <source>
        <strain evidence="2">NSC3</strain>
    </source>
</reference>
<sequence>MRFRILASPSQDALSYLLGDRGEAVVIDPVPGIDALVRALLTEYRLKLVLVLHTHLHHGRTSCARELATACNVRIGAGARAAAIENSLPLAEGETVRFGRERLHVLDTPGHTPGCVSYLWRDRLFCGDALDVAGCAAGDSEADIGTLHDSLMRKIFSLPDETLLFPAHPVKGRYVSLVIEERTRHARRGGLSRDQLLSDMVLHRHRPGSSAARNGSA</sequence>
<name>A0A972FC71_9RHOO</name>
<evidence type="ECO:0000259" key="1">
    <source>
        <dbReference type="SMART" id="SM00849"/>
    </source>
</evidence>
<organism evidence="2 3">
    <name type="scientific">Azoarcus taiwanensis</name>
    <dbReference type="NCBI Taxonomy" id="666964"/>
    <lineage>
        <taxon>Bacteria</taxon>
        <taxon>Pseudomonadati</taxon>
        <taxon>Pseudomonadota</taxon>
        <taxon>Betaproteobacteria</taxon>
        <taxon>Rhodocyclales</taxon>
        <taxon>Zoogloeaceae</taxon>
        <taxon>Azoarcus</taxon>
    </lineage>
</organism>
<evidence type="ECO:0000313" key="2">
    <source>
        <dbReference type="EMBL" id="NMG04034.1"/>
    </source>
</evidence>
<dbReference type="Proteomes" id="UP000599523">
    <property type="component" value="Unassembled WGS sequence"/>
</dbReference>
<dbReference type="Gene3D" id="3.60.15.10">
    <property type="entry name" value="Ribonuclease Z/Hydroxyacylglutathione hydrolase-like"/>
    <property type="match status" value="1"/>
</dbReference>
<dbReference type="InterPro" id="IPR001279">
    <property type="entry name" value="Metallo-B-lactamas"/>
</dbReference>
<accession>A0A972FC71</accession>
<dbReference type="PANTHER" id="PTHR43084">
    <property type="entry name" value="PERSULFIDE DIOXYGENASE ETHE1"/>
    <property type="match status" value="1"/>
</dbReference>
<feature type="domain" description="Metallo-beta-lactamase" evidence="1">
    <location>
        <begin position="12"/>
        <end position="168"/>
    </location>
</feature>
<proteinExistence type="predicted"/>
<dbReference type="SUPFAM" id="SSF56281">
    <property type="entry name" value="Metallo-hydrolase/oxidoreductase"/>
    <property type="match status" value="1"/>
</dbReference>
<evidence type="ECO:0000313" key="3">
    <source>
        <dbReference type="Proteomes" id="UP000599523"/>
    </source>
</evidence>
<keyword evidence="3" id="KW-1185">Reference proteome</keyword>
<protein>
    <submittedName>
        <fullName evidence="2">MBL fold metallo-hydrolase</fullName>
    </submittedName>
</protein>
<dbReference type="InterPro" id="IPR036866">
    <property type="entry name" value="RibonucZ/Hydroxyglut_hydro"/>
</dbReference>
<dbReference type="GO" id="GO:0050313">
    <property type="term" value="F:sulfur dioxygenase activity"/>
    <property type="evidence" value="ECO:0007669"/>
    <property type="project" value="TreeGrafter"/>
</dbReference>
<dbReference type="AlphaFoldDB" id="A0A972FC71"/>
<dbReference type="Pfam" id="PF00753">
    <property type="entry name" value="Lactamase_B"/>
    <property type="match status" value="1"/>
</dbReference>
<dbReference type="PANTHER" id="PTHR43084:SF1">
    <property type="entry name" value="PERSULFIDE DIOXYGENASE ETHE1, MITOCHONDRIAL"/>
    <property type="match status" value="1"/>
</dbReference>
<dbReference type="EMBL" id="WTVM01000090">
    <property type="protein sequence ID" value="NMG04034.1"/>
    <property type="molecule type" value="Genomic_DNA"/>
</dbReference>
<dbReference type="InterPro" id="IPR051682">
    <property type="entry name" value="Mito_Persulfide_Diox"/>
</dbReference>
<comment type="caution">
    <text evidence="2">The sequence shown here is derived from an EMBL/GenBank/DDBJ whole genome shotgun (WGS) entry which is preliminary data.</text>
</comment>
<dbReference type="GO" id="GO:0070813">
    <property type="term" value="P:hydrogen sulfide metabolic process"/>
    <property type="evidence" value="ECO:0007669"/>
    <property type="project" value="TreeGrafter"/>
</dbReference>